<sequence>MDIDATKDFKRPRAQVLEKFRDPARFESVMRDMKIETERTSEPPSATWACSVQWREEPRRFAAGLVETAAAETMVMQFTSDLADAQITMDFYDLPDGGCRVIGKGVVSARTIMAKLALQSMRLVRGKAEERLTRLIFNMGRP</sequence>
<dbReference type="Gene3D" id="3.30.530.20">
    <property type="match status" value="1"/>
</dbReference>
<gene>
    <name evidence="1" type="ORF">OKW52_21955</name>
</gene>
<keyword evidence="2" id="KW-1185">Reference proteome</keyword>
<evidence type="ECO:0000313" key="2">
    <source>
        <dbReference type="Proteomes" id="UP001208938"/>
    </source>
</evidence>
<dbReference type="Proteomes" id="UP001208938">
    <property type="component" value="Unassembled WGS sequence"/>
</dbReference>
<dbReference type="RefSeq" id="WP_264507583.1">
    <property type="nucleotide sequence ID" value="NZ_JAPDFL010000001.1"/>
</dbReference>
<name>A0ABT3H4V6_9RHOB</name>
<comment type="caution">
    <text evidence="1">The sequence shown here is derived from an EMBL/GenBank/DDBJ whole genome shotgun (WGS) entry which is preliminary data.</text>
</comment>
<evidence type="ECO:0008006" key="3">
    <source>
        <dbReference type="Google" id="ProtNLM"/>
    </source>
</evidence>
<dbReference type="InterPro" id="IPR023393">
    <property type="entry name" value="START-like_dom_sf"/>
</dbReference>
<organism evidence="1 2">
    <name type="scientific">Pararhodobacter zhoushanensis</name>
    <dbReference type="NCBI Taxonomy" id="2479545"/>
    <lineage>
        <taxon>Bacteria</taxon>
        <taxon>Pseudomonadati</taxon>
        <taxon>Pseudomonadota</taxon>
        <taxon>Alphaproteobacteria</taxon>
        <taxon>Rhodobacterales</taxon>
        <taxon>Paracoccaceae</taxon>
        <taxon>Pararhodobacter</taxon>
    </lineage>
</organism>
<dbReference type="SUPFAM" id="SSF55961">
    <property type="entry name" value="Bet v1-like"/>
    <property type="match status" value="1"/>
</dbReference>
<evidence type="ECO:0000313" key="1">
    <source>
        <dbReference type="EMBL" id="MCW1934837.1"/>
    </source>
</evidence>
<dbReference type="EMBL" id="JAPDFL010000001">
    <property type="protein sequence ID" value="MCW1934837.1"/>
    <property type="molecule type" value="Genomic_DNA"/>
</dbReference>
<protein>
    <recommendedName>
        <fullName evidence="3">SCP2 domain-containing protein</fullName>
    </recommendedName>
</protein>
<accession>A0ABT3H4V6</accession>
<reference evidence="1 2" key="1">
    <citation type="submission" date="2022-10" db="EMBL/GenBank/DDBJ databases">
        <title>Pararhodobacter sp. nov., isolated from marine algae.</title>
        <authorList>
            <person name="Choi B.J."/>
            <person name="Kim J.M."/>
            <person name="Lee J.K."/>
            <person name="Choi D.G."/>
            <person name="Jeon C.O."/>
        </authorList>
    </citation>
    <scope>NUCLEOTIDE SEQUENCE [LARGE SCALE GENOMIC DNA]</scope>
    <source>
        <strain evidence="1 2">ZQ420</strain>
    </source>
</reference>
<proteinExistence type="predicted"/>